<proteinExistence type="predicted"/>
<dbReference type="Proteomes" id="UP001146120">
    <property type="component" value="Unassembled WGS sequence"/>
</dbReference>
<evidence type="ECO:0000313" key="3">
    <source>
        <dbReference type="Proteomes" id="UP001146120"/>
    </source>
</evidence>
<dbReference type="EMBL" id="DAKRPA010000148">
    <property type="protein sequence ID" value="DAZ97047.1"/>
    <property type="molecule type" value="Genomic_DNA"/>
</dbReference>
<name>A0AAV2YV09_9STRA</name>
<feature type="region of interest" description="Disordered" evidence="1">
    <location>
        <begin position="76"/>
        <end position="208"/>
    </location>
</feature>
<gene>
    <name evidence="2" type="ORF">N0F65_012916</name>
</gene>
<feature type="compositionally biased region" description="Polar residues" evidence="1">
    <location>
        <begin position="155"/>
        <end position="171"/>
    </location>
</feature>
<comment type="caution">
    <text evidence="2">The sequence shown here is derived from an EMBL/GenBank/DDBJ whole genome shotgun (WGS) entry which is preliminary data.</text>
</comment>
<organism evidence="2 3">
    <name type="scientific">Lagenidium giganteum</name>
    <dbReference type="NCBI Taxonomy" id="4803"/>
    <lineage>
        <taxon>Eukaryota</taxon>
        <taxon>Sar</taxon>
        <taxon>Stramenopiles</taxon>
        <taxon>Oomycota</taxon>
        <taxon>Peronosporomycetes</taxon>
        <taxon>Pythiales</taxon>
        <taxon>Pythiaceae</taxon>
    </lineage>
</organism>
<reference evidence="2" key="2">
    <citation type="journal article" date="2023" name="Microbiol Resour">
        <title>Decontamination and Annotation of the Draft Genome Sequence of the Oomycete Lagenidium giganteum ARSEF 373.</title>
        <authorList>
            <person name="Morgan W.R."/>
            <person name="Tartar A."/>
        </authorList>
    </citation>
    <scope>NUCLEOTIDE SEQUENCE</scope>
    <source>
        <strain evidence="2">ARSEF 373</strain>
    </source>
</reference>
<dbReference type="AlphaFoldDB" id="A0AAV2YV09"/>
<reference evidence="2" key="1">
    <citation type="submission" date="2022-11" db="EMBL/GenBank/DDBJ databases">
        <authorList>
            <person name="Morgan W.R."/>
            <person name="Tartar A."/>
        </authorList>
    </citation>
    <scope>NUCLEOTIDE SEQUENCE</scope>
    <source>
        <strain evidence="2">ARSEF 373</strain>
    </source>
</reference>
<keyword evidence="3" id="KW-1185">Reference proteome</keyword>
<protein>
    <submittedName>
        <fullName evidence="2">Uncharacterized protein</fullName>
    </submittedName>
</protein>
<feature type="region of interest" description="Disordered" evidence="1">
    <location>
        <begin position="331"/>
        <end position="397"/>
    </location>
</feature>
<evidence type="ECO:0000256" key="1">
    <source>
        <dbReference type="SAM" id="MobiDB-lite"/>
    </source>
</evidence>
<sequence length="533" mass="60341">MNGFFTDNQTKQKAYDRYYNAMAKRDFVQGAKLKAMIQEQALDEASSDSLANLFQQVMGKNREYDYDQITRKLMKKAPKVMKGKQQSSIDSPKETKSKTAKKFKYVPQTTDTDVIMATPSPGKSSKNFLNDGSTQTTPVETASQSIQVAPRRASKQSQASTRTSNQNTQTDSEADLEEKAPIPQTPARAQASTKAASPGLSPQDITKYKPLLDSGRKAVRYLMKDEGIDATFESPKYLDALLTEKPKARALTLSQVMDKLDKKRKLDDLKATITEMVDNFDDDTGRDSKKARNIKVVINAFFSKEQKVVELNEDEKKVATDAIVEIVESAKKAREKKRVREATPASKTPTDQREKKKSSANQSMYPAVKEIMLNPKRKRESTPAGKTPSDQRAPKVVVHAETPSPAQLYATPTKQLEDMKQKKSPSVQRNLIDDFDDVDDFDRSIDKAINFQKKIQEYVLMSNKFTKSVPFYKEFKAQFGKDLNEIIANGLKTPGNEPYFYFNKMFPPPNKDRDLKRYKKSVEKKLRDIIYMG</sequence>
<accession>A0AAV2YV09</accession>
<feature type="compositionally biased region" description="Polar residues" evidence="1">
    <location>
        <begin position="121"/>
        <end position="147"/>
    </location>
</feature>
<evidence type="ECO:0000313" key="2">
    <source>
        <dbReference type="EMBL" id="DAZ97047.1"/>
    </source>
</evidence>